<dbReference type="InterPro" id="IPR000801">
    <property type="entry name" value="Esterase-like"/>
</dbReference>
<sequence>MRAACMGVMLLLGVAAMAAPVAAQPDLSRRTGVTVADAVVPGWQWRQFRVASADGQRHYRVRVALPQRPAPATGFPVAYLLDGNAALMETDAALLTKLAATPHPPVIAFIAHDNDLRIDADTRAFDYTPRRPGGEEAQRDALGGRRNGGADAFLDLIERAIAPQVEVMLPINRSQRALWGHSYGGVFVLHALFARPDAFNVYAAADPSLWWGDGQLLREETNAAASTGPAPSLYLWTGEGGSIPSHAPPPGRDPAAVAAMQRARGSVPANAAEHMAARLRARGRDVHWTPLPGLSHGQTLGASLPLLLEALSGASVADGQAQ</sequence>
<feature type="chain" id="PRO_5012350876" evidence="4">
    <location>
        <begin position="19"/>
        <end position="322"/>
    </location>
</feature>
<evidence type="ECO:0000313" key="5">
    <source>
        <dbReference type="EMBL" id="SBV37371.1"/>
    </source>
</evidence>
<dbReference type="GO" id="GO:0016788">
    <property type="term" value="F:hydrolase activity, acting on ester bonds"/>
    <property type="evidence" value="ECO:0007669"/>
    <property type="project" value="TreeGrafter"/>
</dbReference>
<accession>A0A1Y5Q557</accession>
<reference evidence="5" key="1">
    <citation type="submission" date="2016-03" db="EMBL/GenBank/DDBJ databases">
        <authorList>
            <person name="Ploux O."/>
        </authorList>
    </citation>
    <scope>NUCLEOTIDE SEQUENCE</scope>
    <source>
        <strain evidence="5">UC10</strain>
    </source>
</reference>
<dbReference type="PANTHER" id="PTHR40841">
    <property type="entry name" value="SIDEROPHORE TRIACETYLFUSARININE C ESTERASE"/>
    <property type="match status" value="1"/>
</dbReference>
<evidence type="ECO:0000256" key="4">
    <source>
        <dbReference type="SAM" id="SignalP"/>
    </source>
</evidence>
<protein>
    <submittedName>
        <fullName evidence="5">Esterase</fullName>
    </submittedName>
</protein>
<organism evidence="5">
    <name type="scientific">uncultured Stenotrophomonas sp</name>
    <dbReference type="NCBI Taxonomy" id="165438"/>
    <lineage>
        <taxon>Bacteria</taxon>
        <taxon>Pseudomonadati</taxon>
        <taxon>Pseudomonadota</taxon>
        <taxon>Gammaproteobacteria</taxon>
        <taxon>Lysobacterales</taxon>
        <taxon>Lysobacteraceae</taxon>
        <taxon>Stenotrophomonas</taxon>
        <taxon>environmental samples</taxon>
    </lineage>
</organism>
<name>A0A1Y5Q557_9GAMM</name>
<proteinExistence type="inferred from homology"/>
<dbReference type="PANTHER" id="PTHR40841:SF2">
    <property type="entry name" value="SIDEROPHORE-DEGRADING ESTERASE (EUROFUNG)"/>
    <property type="match status" value="1"/>
</dbReference>
<dbReference type="EMBL" id="FLTS01000001">
    <property type="protein sequence ID" value="SBV37371.1"/>
    <property type="molecule type" value="Genomic_DNA"/>
</dbReference>
<dbReference type="InterPro" id="IPR029058">
    <property type="entry name" value="AB_hydrolase_fold"/>
</dbReference>
<evidence type="ECO:0000256" key="3">
    <source>
        <dbReference type="SAM" id="MobiDB-lite"/>
    </source>
</evidence>
<dbReference type="AlphaFoldDB" id="A0A1Y5Q557"/>
<feature type="region of interest" description="Disordered" evidence="3">
    <location>
        <begin position="125"/>
        <end position="144"/>
    </location>
</feature>
<feature type="signal peptide" evidence="4">
    <location>
        <begin position="1"/>
        <end position="18"/>
    </location>
</feature>
<dbReference type="InterPro" id="IPR052558">
    <property type="entry name" value="Siderophore_Hydrolase_D"/>
</dbReference>
<dbReference type="SUPFAM" id="SSF53474">
    <property type="entry name" value="alpha/beta-Hydrolases"/>
    <property type="match status" value="1"/>
</dbReference>
<comment type="similarity">
    <text evidence="1">Belongs to the esterase D family.</text>
</comment>
<evidence type="ECO:0000256" key="2">
    <source>
        <dbReference type="ARBA" id="ARBA00022801"/>
    </source>
</evidence>
<keyword evidence="4" id="KW-0732">Signal</keyword>
<keyword evidence="2" id="KW-0378">Hydrolase</keyword>
<dbReference type="Pfam" id="PF00756">
    <property type="entry name" value="Esterase"/>
    <property type="match status" value="1"/>
</dbReference>
<dbReference type="Gene3D" id="3.40.50.1820">
    <property type="entry name" value="alpha/beta hydrolase"/>
    <property type="match status" value="1"/>
</dbReference>
<feature type="compositionally biased region" description="Basic and acidic residues" evidence="3">
    <location>
        <begin position="125"/>
        <end position="143"/>
    </location>
</feature>
<gene>
    <name evidence="5" type="ORF">STPYR_12301</name>
</gene>
<evidence type="ECO:0000256" key="1">
    <source>
        <dbReference type="ARBA" id="ARBA00005622"/>
    </source>
</evidence>